<dbReference type="EMBL" id="SBIQ01000207">
    <property type="protein sequence ID" value="KAF7682652.1"/>
    <property type="molecule type" value="Genomic_DNA"/>
</dbReference>
<evidence type="ECO:0000313" key="3">
    <source>
        <dbReference type="Proteomes" id="UP001516464"/>
    </source>
</evidence>
<sequence length="356" mass="41036">MEGKEGINLYEEIIKIDTKVRILGAPGCNNDAIYPEVDIIDANEPETFTLEEFKKIIRDTRLEDKDFILARVTTPDPNDSSTLYNYYYIASEINKVLFKYESDRRLLHRMKARNPLNNLYIMGQVFYYKISADDVDTAIVNYYFGNPKSTHERGRRAFSAIFKHKEYTNSAESSPKQGFSKDTSDIRNTSLKSNSLLDKHPREIINEVKSGYIKNPIIENNTKPMVYDARYFACDDDFLVNPEVRDYFRKNCMMPEDDFLFELDRTQSDIFALLENTEDSDNATMVGWKRVLTIHISLLMTMLGIVVLLGANPIILIIAFPLALITLVSFLCSLAYIMYIRRSTFDSLAVQSIEDV</sequence>
<accession>A0ABQ7HWY6</accession>
<gene>
    <name evidence="2" type="ORF">TCON_2132</name>
</gene>
<dbReference type="Proteomes" id="UP001516464">
    <property type="component" value="Unassembled WGS sequence"/>
</dbReference>
<evidence type="ECO:0000256" key="1">
    <source>
        <dbReference type="SAM" id="Phobius"/>
    </source>
</evidence>
<evidence type="ECO:0000313" key="2">
    <source>
        <dbReference type="EMBL" id="KAF7682652.1"/>
    </source>
</evidence>
<feature type="transmembrane region" description="Helical" evidence="1">
    <location>
        <begin position="291"/>
        <end position="309"/>
    </location>
</feature>
<feature type="transmembrane region" description="Helical" evidence="1">
    <location>
        <begin position="315"/>
        <end position="339"/>
    </location>
</feature>
<keyword evidence="1" id="KW-0472">Membrane</keyword>
<keyword evidence="1" id="KW-1133">Transmembrane helix</keyword>
<dbReference type="Pfam" id="PF17010">
    <property type="entry name" value="DUF5092"/>
    <property type="match status" value="1"/>
</dbReference>
<dbReference type="InterPro" id="IPR031537">
    <property type="entry name" value="DUF5092"/>
</dbReference>
<reference evidence="2 3" key="1">
    <citation type="submission" date="2019-01" db="EMBL/GenBank/DDBJ databases">
        <title>Genomes sequencing and comparative genomics of infectious freshwater microsporidia, Cucumispora dikerogammari and Thelohania contejeani.</title>
        <authorList>
            <person name="Cormier A."/>
            <person name="Giraud I."/>
            <person name="Wattier R."/>
            <person name="Teixeira M."/>
            <person name="Grandjean F."/>
            <person name="Rigaud T."/>
            <person name="Cordaux R."/>
        </authorList>
    </citation>
    <scope>NUCLEOTIDE SEQUENCE [LARGE SCALE GENOMIC DNA]</scope>
    <source>
        <strain evidence="2">T1</strain>
        <tissue evidence="2">Spores</tissue>
    </source>
</reference>
<organism evidence="2 3">
    <name type="scientific">Astathelohania contejeani</name>
    <dbReference type="NCBI Taxonomy" id="164912"/>
    <lineage>
        <taxon>Eukaryota</taxon>
        <taxon>Fungi</taxon>
        <taxon>Fungi incertae sedis</taxon>
        <taxon>Microsporidia</taxon>
        <taxon>Astathelohaniidae</taxon>
        <taxon>Astathelohania</taxon>
    </lineage>
</organism>
<comment type="caution">
    <text evidence="2">The sequence shown here is derived from an EMBL/GenBank/DDBJ whole genome shotgun (WGS) entry which is preliminary data.</text>
</comment>
<keyword evidence="1" id="KW-0812">Transmembrane</keyword>
<protein>
    <submittedName>
        <fullName evidence="2">Uncharacterized protein</fullName>
    </submittedName>
</protein>
<keyword evidence="3" id="KW-1185">Reference proteome</keyword>
<name>A0ABQ7HWY6_9MICR</name>
<proteinExistence type="predicted"/>